<gene>
    <name evidence="2" type="ORF">A1O9_08114</name>
</gene>
<dbReference type="HOGENOM" id="CLU_010194_8_2_1"/>
<dbReference type="Proteomes" id="UP000027920">
    <property type="component" value="Unassembled WGS sequence"/>
</dbReference>
<comment type="caution">
    <text evidence="2">The sequence shown here is derived from an EMBL/GenBank/DDBJ whole genome shotgun (WGS) entry which is preliminary data.</text>
</comment>
<reference evidence="2 3" key="1">
    <citation type="submission" date="2013-03" db="EMBL/GenBank/DDBJ databases">
        <title>The Genome Sequence of Exophiala aquamarina CBS 119918.</title>
        <authorList>
            <consortium name="The Broad Institute Genomics Platform"/>
            <person name="Cuomo C."/>
            <person name="de Hoog S."/>
            <person name="Gorbushina A."/>
            <person name="Walker B."/>
            <person name="Young S.K."/>
            <person name="Zeng Q."/>
            <person name="Gargeya S."/>
            <person name="Fitzgerald M."/>
            <person name="Haas B."/>
            <person name="Abouelleil A."/>
            <person name="Allen A.W."/>
            <person name="Alvarado L."/>
            <person name="Arachchi H.M."/>
            <person name="Berlin A.M."/>
            <person name="Chapman S.B."/>
            <person name="Gainer-Dewar J."/>
            <person name="Goldberg J."/>
            <person name="Griggs A."/>
            <person name="Gujja S."/>
            <person name="Hansen M."/>
            <person name="Howarth C."/>
            <person name="Imamovic A."/>
            <person name="Ireland A."/>
            <person name="Larimer J."/>
            <person name="McCowan C."/>
            <person name="Murphy C."/>
            <person name="Pearson M."/>
            <person name="Poon T.W."/>
            <person name="Priest M."/>
            <person name="Roberts A."/>
            <person name="Saif S."/>
            <person name="Shea T."/>
            <person name="Sisk P."/>
            <person name="Sykes S."/>
            <person name="Wortman J."/>
            <person name="Nusbaum C."/>
            <person name="Birren B."/>
        </authorList>
    </citation>
    <scope>NUCLEOTIDE SEQUENCE [LARGE SCALE GENOMIC DNA]</scope>
    <source>
        <strain evidence="2 3">CBS 119918</strain>
    </source>
</reference>
<name>A0A072P5K6_9EURO</name>
<dbReference type="RefSeq" id="XP_013257954.1">
    <property type="nucleotide sequence ID" value="XM_013402500.1"/>
</dbReference>
<keyword evidence="3" id="KW-1185">Reference proteome</keyword>
<dbReference type="SUPFAM" id="SSF51735">
    <property type="entry name" value="NAD(P)-binding Rossmann-fold domains"/>
    <property type="match status" value="1"/>
</dbReference>
<dbReference type="OrthoDB" id="1933717at2759"/>
<accession>A0A072P5K6</accession>
<evidence type="ECO:0000313" key="3">
    <source>
        <dbReference type="Proteomes" id="UP000027920"/>
    </source>
</evidence>
<evidence type="ECO:0000313" key="2">
    <source>
        <dbReference type="EMBL" id="KEF55364.1"/>
    </source>
</evidence>
<comment type="similarity">
    <text evidence="1">Belongs to the short-chain dehydrogenases/reductases (SDR) family.</text>
</comment>
<dbReference type="Gene3D" id="3.40.50.720">
    <property type="entry name" value="NAD(P)-binding Rossmann-like Domain"/>
    <property type="match status" value="1"/>
</dbReference>
<sequence length="291" mass="30762">MASPPFKSFVSFTETWHNRPYPAISPTRPELSVAGKSVVITGGGTGIGKAAAIAFAQAGAKSVSIIGRRLDRLQSAGAAITEANPSTQVVLQTGDVANRTSIETALGAVVASIGGKIDIFLNNAGVLAKEATVIDYPESEVRKSFEINLMGSFNALQAFTPLAAPGAKFLNTGSGISHWSPLPEVPGVWSYAASKAAALKMIDYYASENPNIHVVSIQPGIISTEINPSIPVGPDTVELPAHFLVWIASDEAAFLRNKFVWANWDAEELKARAEEIETSSLLRVSLNGVDM</sequence>
<dbReference type="InterPro" id="IPR002347">
    <property type="entry name" value="SDR_fam"/>
</dbReference>
<dbReference type="GO" id="GO:0016616">
    <property type="term" value="F:oxidoreductase activity, acting on the CH-OH group of donors, NAD or NADP as acceptor"/>
    <property type="evidence" value="ECO:0007669"/>
    <property type="project" value="TreeGrafter"/>
</dbReference>
<proteinExistence type="inferred from homology"/>
<organism evidence="2 3">
    <name type="scientific">Exophiala aquamarina CBS 119918</name>
    <dbReference type="NCBI Taxonomy" id="1182545"/>
    <lineage>
        <taxon>Eukaryota</taxon>
        <taxon>Fungi</taxon>
        <taxon>Dikarya</taxon>
        <taxon>Ascomycota</taxon>
        <taxon>Pezizomycotina</taxon>
        <taxon>Eurotiomycetes</taxon>
        <taxon>Chaetothyriomycetidae</taxon>
        <taxon>Chaetothyriales</taxon>
        <taxon>Herpotrichiellaceae</taxon>
        <taxon>Exophiala</taxon>
    </lineage>
</organism>
<dbReference type="PANTHER" id="PTHR42760">
    <property type="entry name" value="SHORT-CHAIN DEHYDROGENASES/REDUCTASES FAMILY MEMBER"/>
    <property type="match status" value="1"/>
</dbReference>
<dbReference type="PRINTS" id="PR00081">
    <property type="entry name" value="GDHRDH"/>
</dbReference>
<evidence type="ECO:0008006" key="4">
    <source>
        <dbReference type="Google" id="ProtNLM"/>
    </source>
</evidence>
<dbReference type="InterPro" id="IPR036291">
    <property type="entry name" value="NAD(P)-bd_dom_sf"/>
</dbReference>
<dbReference type="EMBL" id="AMGV01000007">
    <property type="protein sequence ID" value="KEF55364.1"/>
    <property type="molecule type" value="Genomic_DNA"/>
</dbReference>
<dbReference type="AlphaFoldDB" id="A0A072P5K6"/>
<dbReference type="GeneID" id="25283027"/>
<protein>
    <recommendedName>
        <fullName evidence="4">Oxidoreductase</fullName>
    </recommendedName>
</protein>
<dbReference type="VEuPathDB" id="FungiDB:A1O9_08114"/>
<dbReference type="STRING" id="1182545.A0A072P5K6"/>
<dbReference type="Pfam" id="PF00106">
    <property type="entry name" value="adh_short"/>
    <property type="match status" value="1"/>
</dbReference>
<evidence type="ECO:0000256" key="1">
    <source>
        <dbReference type="ARBA" id="ARBA00006484"/>
    </source>
</evidence>